<dbReference type="SUPFAM" id="SSF53649">
    <property type="entry name" value="Alkaline phosphatase-like"/>
    <property type="match status" value="1"/>
</dbReference>
<feature type="binding site" evidence="6">
    <location>
        <position position="306"/>
    </location>
    <ligand>
        <name>Mn(2+)</name>
        <dbReference type="ChEBI" id="CHEBI:29035"/>
        <label>2</label>
    </ligand>
</feature>
<proteinExistence type="inferred from homology"/>
<dbReference type="SUPFAM" id="SSF143856">
    <property type="entry name" value="DeoB insert domain-like"/>
    <property type="match status" value="1"/>
</dbReference>
<dbReference type="Gene3D" id="3.40.720.10">
    <property type="entry name" value="Alkaline Phosphatase, subunit A"/>
    <property type="match status" value="1"/>
</dbReference>
<comment type="catalytic activity">
    <reaction evidence="6">
        <text>alpha-D-ribose 1-phosphate = D-ribose 5-phosphate</text>
        <dbReference type="Rhea" id="RHEA:18793"/>
        <dbReference type="ChEBI" id="CHEBI:57720"/>
        <dbReference type="ChEBI" id="CHEBI:78346"/>
        <dbReference type="EC" id="5.4.2.7"/>
    </reaction>
</comment>
<dbReference type="InterPro" id="IPR024052">
    <property type="entry name" value="Phosphopentomutase_DeoB_cap_sf"/>
</dbReference>
<evidence type="ECO:0000256" key="1">
    <source>
        <dbReference type="ARBA" id="ARBA00010373"/>
    </source>
</evidence>
<dbReference type="CDD" id="cd16009">
    <property type="entry name" value="PPM"/>
    <property type="match status" value="1"/>
</dbReference>
<dbReference type="EC" id="5.4.2.7" evidence="6 7"/>
<evidence type="ECO:0000256" key="4">
    <source>
        <dbReference type="ARBA" id="ARBA00023211"/>
    </source>
</evidence>
<evidence type="ECO:0000259" key="8">
    <source>
        <dbReference type="Pfam" id="PF01676"/>
    </source>
</evidence>
<sequence>MKRVFIMVLDSFGIGATPDADRFGDAGANTLGHIAAACAQGKADKGRKGKLYLPNLTRLGLGKAAEGSSGTFPIGLDEDAEIIAAYGYASELSSGKDTPSGHWEIAGVPVLFEWGYFAQEKNSFPQQLLDKLVEAANLPGYLGNCHSSGTVILDQLGEEHMKTGKPIFYTSADSVFQIACHEETFGVKNLYQLCEIARKTLDDGAYNIGRVIARPFIGNKAGCFQRTGNRRDYSVEPPAPTVLKKLVEEKAGEVVSIGKIADIYANVGITKQVKATGIEALFAASLEEIKKAADNTIVFTNFVDFDSSYGHRRDVAGYAAGLELLDRRLPEMLELIKNDDVLIITADHGCDPTWPGTDHTRENIPILIYGPKVKPGALGHRQTFADIGQTVAQYFGLSPMAYGKTLF</sequence>
<keyword evidence="2 6" id="KW-0963">Cytoplasm</keyword>
<dbReference type="PANTHER" id="PTHR21110:SF0">
    <property type="entry name" value="PHOSPHOPENTOMUTASE"/>
    <property type="match status" value="1"/>
</dbReference>
<dbReference type="GO" id="GO:0043094">
    <property type="term" value="P:metabolic compound salvage"/>
    <property type="evidence" value="ECO:0007669"/>
    <property type="project" value="UniProtKB-UniRule"/>
</dbReference>
<dbReference type="NCBIfam" id="NF003766">
    <property type="entry name" value="PRK05362.1"/>
    <property type="match status" value="1"/>
</dbReference>
<dbReference type="InterPro" id="IPR006124">
    <property type="entry name" value="Metalloenzyme"/>
</dbReference>
<protein>
    <recommendedName>
        <fullName evidence="6 7">Phosphopentomutase</fullName>
        <ecNumber evidence="6 7">5.4.2.7</ecNumber>
    </recommendedName>
    <alternativeName>
        <fullName evidence="6">Phosphodeoxyribomutase</fullName>
    </alternativeName>
</protein>
<evidence type="ECO:0000256" key="7">
    <source>
        <dbReference type="NCBIfam" id="TIGR01696"/>
    </source>
</evidence>
<comment type="subcellular location">
    <subcellularLocation>
        <location evidence="6">Cytoplasm</location>
    </subcellularLocation>
</comment>
<accession>A0AA95K660</accession>
<dbReference type="GO" id="GO:0009117">
    <property type="term" value="P:nucleotide metabolic process"/>
    <property type="evidence" value="ECO:0007669"/>
    <property type="project" value="UniProtKB-UniRule"/>
</dbReference>
<feature type="domain" description="Metalloenzyme" evidence="8">
    <location>
        <begin position="2"/>
        <end position="398"/>
    </location>
</feature>
<feature type="binding site" evidence="6">
    <location>
        <position position="348"/>
    </location>
    <ligand>
        <name>Mn(2+)</name>
        <dbReference type="ChEBI" id="CHEBI:29035"/>
        <label>1</label>
    </ligand>
</feature>
<organism evidence="9 10">
    <name type="scientific">Arsenophonus nasoniae</name>
    <name type="common">son-killer infecting Nasonia vitripennis</name>
    <dbReference type="NCBI Taxonomy" id="638"/>
    <lineage>
        <taxon>Bacteria</taxon>
        <taxon>Pseudomonadati</taxon>
        <taxon>Pseudomonadota</taxon>
        <taxon>Gammaproteobacteria</taxon>
        <taxon>Enterobacterales</taxon>
        <taxon>Morganellaceae</taxon>
        <taxon>Arsenophonus</taxon>
    </lineage>
</organism>
<evidence type="ECO:0000313" key="10">
    <source>
        <dbReference type="Proteomes" id="UP001177595"/>
    </source>
</evidence>
<keyword evidence="4 6" id="KW-0464">Manganese</keyword>
<comment type="similarity">
    <text evidence="1 6">Belongs to the phosphopentomutase family.</text>
</comment>
<evidence type="ECO:0000256" key="6">
    <source>
        <dbReference type="HAMAP-Rule" id="MF_00740"/>
    </source>
</evidence>
<reference evidence="9" key="1">
    <citation type="submission" date="2023-04" db="EMBL/GenBank/DDBJ databases">
        <title>Genome dynamics across the evolutionary transition to endosymbiosis.</title>
        <authorList>
            <person name="Siozios S."/>
            <person name="Nadal-Jimenez P."/>
            <person name="Azagi T."/>
            <person name="Sprong H."/>
            <person name="Frost C.L."/>
            <person name="Parratt S.R."/>
            <person name="Taylor G."/>
            <person name="Brettell L."/>
            <person name="Lew K.C."/>
            <person name="Croft L."/>
            <person name="King K.C."/>
            <person name="Brockhurst M.A."/>
            <person name="Hypsa V."/>
            <person name="Novakova E."/>
            <person name="Darby A.C."/>
            <person name="Hurst G.D.D."/>
        </authorList>
    </citation>
    <scope>NUCLEOTIDE SEQUENCE</scope>
    <source>
        <strain evidence="9">APv</strain>
    </source>
</reference>
<evidence type="ECO:0000256" key="5">
    <source>
        <dbReference type="ARBA" id="ARBA00023235"/>
    </source>
</evidence>
<comment type="function">
    <text evidence="6">Isomerase that catalyzes the conversion of deoxy-ribose 1-phosphate (dRib-1-P) and ribose 1-phosphate (Rib-1-P) to deoxy-ribose 5-phosphate (dRib-5-P) and ribose 5-phosphate (Rib-5-P), respectively.</text>
</comment>
<dbReference type="GO" id="GO:0000287">
    <property type="term" value="F:magnesium ion binding"/>
    <property type="evidence" value="ECO:0007669"/>
    <property type="project" value="UniProtKB-UniRule"/>
</dbReference>
<dbReference type="FunFam" id="3.30.70.1250:FF:000001">
    <property type="entry name" value="Phosphopentomutase"/>
    <property type="match status" value="1"/>
</dbReference>
<feature type="binding site" evidence="6">
    <location>
        <position position="359"/>
    </location>
    <ligand>
        <name>Mn(2+)</name>
        <dbReference type="ChEBI" id="CHEBI:29035"/>
        <label>2</label>
    </ligand>
</feature>
<dbReference type="InterPro" id="IPR010045">
    <property type="entry name" value="DeoB"/>
</dbReference>
<comment type="pathway">
    <text evidence="6">Carbohydrate degradation; 2-deoxy-D-ribose 1-phosphate degradation; D-glyceraldehyde 3-phosphate and acetaldehyde from 2-deoxy-alpha-D-ribose 1-phosphate: step 1/2.</text>
</comment>
<evidence type="ECO:0000256" key="2">
    <source>
        <dbReference type="ARBA" id="ARBA00022490"/>
    </source>
</evidence>
<evidence type="ECO:0000313" key="9">
    <source>
        <dbReference type="EMBL" id="WGM01117.1"/>
    </source>
</evidence>
<dbReference type="GO" id="GO:0008973">
    <property type="term" value="F:phosphopentomutase activity"/>
    <property type="evidence" value="ECO:0007669"/>
    <property type="project" value="UniProtKB-UniRule"/>
</dbReference>
<dbReference type="EMBL" id="CP123504">
    <property type="protein sequence ID" value="WGM01117.1"/>
    <property type="molecule type" value="Genomic_DNA"/>
</dbReference>
<dbReference type="PANTHER" id="PTHR21110">
    <property type="entry name" value="PHOSPHOPENTOMUTASE"/>
    <property type="match status" value="1"/>
</dbReference>
<dbReference type="GO" id="GO:0030145">
    <property type="term" value="F:manganese ion binding"/>
    <property type="evidence" value="ECO:0007669"/>
    <property type="project" value="UniProtKB-UniRule"/>
</dbReference>
<evidence type="ECO:0000256" key="3">
    <source>
        <dbReference type="ARBA" id="ARBA00022723"/>
    </source>
</evidence>
<keyword evidence="3 6" id="KW-0479">Metal-binding</keyword>
<gene>
    <name evidence="6 9" type="primary">deoB</name>
    <name evidence="9" type="ORF">QE210_14950</name>
</gene>
<dbReference type="Gene3D" id="3.30.70.1250">
    <property type="entry name" value="Phosphopentomutase"/>
    <property type="match status" value="1"/>
</dbReference>
<dbReference type="Proteomes" id="UP001177595">
    <property type="component" value="Chromosome"/>
</dbReference>
<comment type="cofactor">
    <cofactor evidence="6">
        <name>Mn(2+)</name>
        <dbReference type="ChEBI" id="CHEBI:29035"/>
    </cofactor>
    <text evidence="6">Binds 2 manganese ions.</text>
</comment>
<feature type="binding site" evidence="6">
    <location>
        <position position="10"/>
    </location>
    <ligand>
        <name>Mn(2+)</name>
        <dbReference type="ChEBI" id="CHEBI:29035"/>
        <label>1</label>
    </ligand>
</feature>
<dbReference type="HAMAP" id="MF_00740">
    <property type="entry name" value="Phosphopentomut"/>
    <property type="match status" value="1"/>
</dbReference>
<dbReference type="PIRSF" id="PIRSF001491">
    <property type="entry name" value="Ppentomutase"/>
    <property type="match status" value="1"/>
</dbReference>
<comment type="catalytic activity">
    <reaction evidence="6">
        <text>2-deoxy-alpha-D-ribose 1-phosphate = 2-deoxy-D-ribose 5-phosphate</text>
        <dbReference type="Rhea" id="RHEA:27658"/>
        <dbReference type="ChEBI" id="CHEBI:57259"/>
        <dbReference type="ChEBI" id="CHEBI:62877"/>
        <dbReference type="EC" id="5.4.2.7"/>
    </reaction>
</comment>
<dbReference type="AlphaFoldDB" id="A0AA95K660"/>
<keyword evidence="5 6" id="KW-0413">Isomerase</keyword>
<dbReference type="Pfam" id="PF01676">
    <property type="entry name" value="Metalloenzyme"/>
    <property type="match status" value="1"/>
</dbReference>
<feature type="binding site" evidence="6">
    <location>
        <position position="311"/>
    </location>
    <ligand>
        <name>Mn(2+)</name>
        <dbReference type="ChEBI" id="CHEBI:29035"/>
        <label>2</label>
    </ligand>
</feature>
<dbReference type="GO" id="GO:0005829">
    <property type="term" value="C:cytosol"/>
    <property type="evidence" value="ECO:0007669"/>
    <property type="project" value="TreeGrafter"/>
</dbReference>
<dbReference type="RefSeq" id="WP_280624694.1">
    <property type="nucleotide sequence ID" value="NZ_CP123504.1"/>
</dbReference>
<feature type="binding site" evidence="6">
    <location>
        <position position="347"/>
    </location>
    <ligand>
        <name>Mn(2+)</name>
        <dbReference type="ChEBI" id="CHEBI:29035"/>
        <label>1</label>
    </ligand>
</feature>
<name>A0AA95K660_9GAMM</name>
<dbReference type="GO" id="GO:0006018">
    <property type="term" value="P:2-deoxyribose 1-phosphate catabolic process"/>
    <property type="evidence" value="ECO:0007669"/>
    <property type="project" value="UniProtKB-UniRule"/>
</dbReference>
<dbReference type="NCBIfam" id="TIGR01696">
    <property type="entry name" value="deoB"/>
    <property type="match status" value="1"/>
</dbReference>
<dbReference type="InterPro" id="IPR017850">
    <property type="entry name" value="Alkaline_phosphatase_core_sf"/>
</dbReference>